<feature type="domain" description="Flagellin C-terminal" evidence="5">
    <location>
        <begin position="209"/>
        <end position="290"/>
    </location>
</feature>
<gene>
    <name evidence="6" type="primary">flgL</name>
    <name evidence="6" type="ORF">DRW41_15050</name>
</gene>
<accession>A0A3D8GNQ2</accession>
<feature type="domain" description="Flagellin N-terminal" evidence="4">
    <location>
        <begin position="7"/>
        <end position="138"/>
    </location>
</feature>
<name>A0A3D8GNQ2_9BACI</name>
<reference evidence="6 7" key="1">
    <citation type="submission" date="2018-07" db="EMBL/GenBank/DDBJ databases">
        <title>Bacillus sp. YLB-04 draft genome sequence.</title>
        <authorList>
            <person name="Yu L."/>
            <person name="Tang X."/>
        </authorList>
    </citation>
    <scope>NUCLEOTIDE SEQUENCE [LARGE SCALE GENOMIC DNA]</scope>
    <source>
        <strain evidence="6 7">YLB-04</strain>
    </source>
</reference>
<dbReference type="Gene3D" id="1.20.1330.10">
    <property type="entry name" value="f41 fragment of flagellin, N-terminal domain"/>
    <property type="match status" value="1"/>
</dbReference>
<dbReference type="GO" id="GO:0005198">
    <property type="term" value="F:structural molecule activity"/>
    <property type="evidence" value="ECO:0007669"/>
    <property type="project" value="InterPro"/>
</dbReference>
<evidence type="ECO:0000259" key="4">
    <source>
        <dbReference type="Pfam" id="PF00669"/>
    </source>
</evidence>
<dbReference type="InterPro" id="IPR001029">
    <property type="entry name" value="Flagellin_N"/>
</dbReference>
<evidence type="ECO:0000313" key="7">
    <source>
        <dbReference type="Proteomes" id="UP000257144"/>
    </source>
</evidence>
<dbReference type="RefSeq" id="WP_115452839.1">
    <property type="nucleotide sequence ID" value="NZ_QNQT01000007.1"/>
</dbReference>
<dbReference type="Pfam" id="PF00669">
    <property type="entry name" value="Flagellin_N"/>
    <property type="match status" value="1"/>
</dbReference>
<keyword evidence="6" id="KW-0282">Flagellum</keyword>
<dbReference type="NCBIfam" id="TIGR02550">
    <property type="entry name" value="flagell_flgL"/>
    <property type="match status" value="1"/>
</dbReference>
<keyword evidence="7" id="KW-1185">Reference proteome</keyword>
<evidence type="ECO:0000256" key="3">
    <source>
        <dbReference type="ARBA" id="ARBA00023143"/>
    </source>
</evidence>
<evidence type="ECO:0000256" key="1">
    <source>
        <dbReference type="ARBA" id="ARBA00004365"/>
    </source>
</evidence>
<keyword evidence="6" id="KW-0969">Cilium</keyword>
<comment type="caution">
    <text evidence="6">The sequence shown here is derived from an EMBL/GenBank/DDBJ whole genome shotgun (WGS) entry which is preliminary data.</text>
</comment>
<dbReference type="InterPro" id="IPR013384">
    <property type="entry name" value="Flagell_FlgL"/>
</dbReference>
<dbReference type="PANTHER" id="PTHR42792:SF1">
    <property type="entry name" value="FLAGELLAR HOOK-ASSOCIATED PROTEIN 3"/>
    <property type="match status" value="1"/>
</dbReference>
<evidence type="ECO:0000313" key="6">
    <source>
        <dbReference type="EMBL" id="RDU35911.1"/>
    </source>
</evidence>
<keyword evidence="6" id="KW-0966">Cell projection</keyword>
<evidence type="ECO:0000256" key="2">
    <source>
        <dbReference type="ARBA" id="ARBA00005709"/>
    </source>
</evidence>
<dbReference type="OrthoDB" id="9758307at2"/>
<dbReference type="PANTHER" id="PTHR42792">
    <property type="entry name" value="FLAGELLIN"/>
    <property type="match status" value="1"/>
</dbReference>
<keyword evidence="3" id="KW-0975">Bacterial flagellum</keyword>
<dbReference type="SUPFAM" id="SSF64518">
    <property type="entry name" value="Phase 1 flagellin"/>
    <property type="match status" value="1"/>
</dbReference>
<sequence length="292" mass="31834">MRVTQIMINNQFLQNLHKNNRSVETIQGQIASGKLHDKVSSNPGATLKSLSHKSDLAKLEQYQKNAQDGIDWSLAMDDALDDVTGVMQRVRELALQGSNDTFSPVDRKNIAIEMRSLLNQAGTIANTRFGNGYLFSGTDIEGQPFSNGALQPVSAEGMKWQIGKGLNAEVKVSADSVFGHTEGGRDLFQMMTDLADKLEIGGNSENFLSEIDGHLDNVLAQRATVGSSQKLLEQASSRLEQAHFLTEKMLTELEGTDIAKAFTELSLQESAIKASLSAGAKMMQLSLADFLR</sequence>
<dbReference type="GO" id="GO:0071973">
    <property type="term" value="P:bacterial-type flagellum-dependent cell motility"/>
    <property type="evidence" value="ECO:0007669"/>
    <property type="project" value="InterPro"/>
</dbReference>
<dbReference type="Pfam" id="PF00700">
    <property type="entry name" value="Flagellin_C"/>
    <property type="match status" value="1"/>
</dbReference>
<dbReference type="AlphaFoldDB" id="A0A3D8GNQ2"/>
<comment type="subcellular location">
    <subcellularLocation>
        <location evidence="1">Bacterial flagellum</location>
    </subcellularLocation>
</comment>
<comment type="similarity">
    <text evidence="2">Belongs to the bacterial flagellin family.</text>
</comment>
<dbReference type="Proteomes" id="UP000257144">
    <property type="component" value="Unassembled WGS sequence"/>
</dbReference>
<dbReference type="InterPro" id="IPR001492">
    <property type="entry name" value="Flagellin"/>
</dbReference>
<evidence type="ECO:0000259" key="5">
    <source>
        <dbReference type="Pfam" id="PF00700"/>
    </source>
</evidence>
<proteinExistence type="inferred from homology"/>
<dbReference type="GO" id="GO:0009424">
    <property type="term" value="C:bacterial-type flagellum hook"/>
    <property type="evidence" value="ECO:0007669"/>
    <property type="project" value="InterPro"/>
</dbReference>
<dbReference type="EMBL" id="QNQT01000007">
    <property type="protein sequence ID" value="RDU35911.1"/>
    <property type="molecule type" value="Genomic_DNA"/>
</dbReference>
<protein>
    <submittedName>
        <fullName evidence="6">Flagellar hook-associated protein 3</fullName>
    </submittedName>
</protein>
<dbReference type="InterPro" id="IPR046358">
    <property type="entry name" value="Flagellin_C"/>
</dbReference>
<organism evidence="6 7">
    <name type="scientific">Neobacillus piezotolerans</name>
    <dbReference type="NCBI Taxonomy" id="2259171"/>
    <lineage>
        <taxon>Bacteria</taxon>
        <taxon>Bacillati</taxon>
        <taxon>Bacillota</taxon>
        <taxon>Bacilli</taxon>
        <taxon>Bacillales</taxon>
        <taxon>Bacillaceae</taxon>
        <taxon>Neobacillus</taxon>
    </lineage>
</organism>